<evidence type="ECO:0000256" key="1">
    <source>
        <dbReference type="ARBA" id="ARBA00009670"/>
    </source>
</evidence>
<dbReference type="InterPro" id="IPR011009">
    <property type="entry name" value="Kinase-like_dom_sf"/>
</dbReference>
<comment type="similarity">
    <text evidence="1">Belongs to the protein kinase superfamily. ADCK protein kinase family.</text>
</comment>
<dbReference type="SUPFAM" id="SSF56112">
    <property type="entry name" value="Protein kinase-like (PK-like)"/>
    <property type="match status" value="1"/>
</dbReference>
<proteinExistence type="inferred from homology"/>
<evidence type="ECO:0000313" key="6">
    <source>
        <dbReference type="EMBL" id="KAK1937326.1"/>
    </source>
</evidence>
<evidence type="ECO:0000313" key="7">
    <source>
        <dbReference type="Proteomes" id="UP001195914"/>
    </source>
</evidence>
<dbReference type="InterPro" id="IPR051409">
    <property type="entry name" value="Atypical_kinase_ADCK"/>
</dbReference>
<keyword evidence="7" id="KW-1185">Reference proteome</keyword>
<keyword evidence="4" id="KW-0067">ATP-binding</keyword>
<keyword evidence="3" id="KW-0547">Nucleotide-binding</keyword>
<dbReference type="InterPro" id="IPR004147">
    <property type="entry name" value="ABC1_dom"/>
</dbReference>
<gene>
    <name evidence="6" type="ORF">X943_001013</name>
</gene>
<reference evidence="6" key="1">
    <citation type="journal article" date="2014" name="Nucleic Acids Res.">
        <title>The evolutionary dynamics of variant antigen genes in Babesia reveal a history of genomic innovation underlying host-parasite interaction.</title>
        <authorList>
            <person name="Jackson A.P."/>
            <person name="Otto T.D."/>
            <person name="Darby A."/>
            <person name="Ramaprasad A."/>
            <person name="Xia D."/>
            <person name="Echaide I.E."/>
            <person name="Farber M."/>
            <person name="Gahlot S."/>
            <person name="Gamble J."/>
            <person name="Gupta D."/>
            <person name="Gupta Y."/>
            <person name="Jackson L."/>
            <person name="Malandrin L."/>
            <person name="Malas T.B."/>
            <person name="Moussa E."/>
            <person name="Nair M."/>
            <person name="Reid A.J."/>
            <person name="Sanders M."/>
            <person name="Sharma J."/>
            <person name="Tracey A."/>
            <person name="Quail M.A."/>
            <person name="Weir W."/>
            <person name="Wastling J.M."/>
            <person name="Hall N."/>
            <person name="Willadsen P."/>
            <person name="Lingelbach K."/>
            <person name="Shiels B."/>
            <person name="Tait A."/>
            <person name="Berriman M."/>
            <person name="Allred D.R."/>
            <person name="Pain A."/>
        </authorList>
    </citation>
    <scope>NUCLEOTIDE SEQUENCE</scope>
    <source>
        <strain evidence="6">1802A</strain>
    </source>
</reference>
<reference evidence="6" key="2">
    <citation type="submission" date="2021-05" db="EMBL/GenBank/DDBJ databases">
        <authorList>
            <person name="Pain A."/>
        </authorList>
    </citation>
    <scope>NUCLEOTIDE SEQUENCE</scope>
    <source>
        <strain evidence="6">1802A</strain>
    </source>
</reference>
<dbReference type="Pfam" id="PF03109">
    <property type="entry name" value="ABC1"/>
    <property type="match status" value="1"/>
</dbReference>
<name>A0AAD9LI76_BABDI</name>
<dbReference type="Proteomes" id="UP001195914">
    <property type="component" value="Unassembled WGS sequence"/>
</dbReference>
<dbReference type="PANTHER" id="PTHR43851">
    <property type="match status" value="1"/>
</dbReference>
<feature type="domain" description="ABC1 atypical kinase-like" evidence="5">
    <location>
        <begin position="103"/>
        <end position="332"/>
    </location>
</feature>
<dbReference type="GO" id="GO:0005524">
    <property type="term" value="F:ATP binding"/>
    <property type="evidence" value="ECO:0007669"/>
    <property type="project" value="UniProtKB-KW"/>
</dbReference>
<keyword evidence="2" id="KW-0808">Transferase</keyword>
<dbReference type="CDD" id="cd13970">
    <property type="entry name" value="ABC1_ADCK3"/>
    <property type="match status" value="1"/>
</dbReference>
<dbReference type="EMBL" id="JAHBMH010000033">
    <property type="protein sequence ID" value="KAK1937326.1"/>
    <property type="molecule type" value="Genomic_DNA"/>
</dbReference>
<dbReference type="AlphaFoldDB" id="A0AAD9LI76"/>
<organism evidence="6 7">
    <name type="scientific">Babesia divergens</name>
    <dbReference type="NCBI Taxonomy" id="32595"/>
    <lineage>
        <taxon>Eukaryota</taxon>
        <taxon>Sar</taxon>
        <taxon>Alveolata</taxon>
        <taxon>Apicomplexa</taxon>
        <taxon>Aconoidasida</taxon>
        <taxon>Piroplasmida</taxon>
        <taxon>Babesiidae</taxon>
        <taxon>Babesia</taxon>
    </lineage>
</organism>
<dbReference type="GO" id="GO:0006744">
    <property type="term" value="P:ubiquinone biosynthetic process"/>
    <property type="evidence" value="ECO:0007669"/>
    <property type="project" value="TreeGrafter"/>
</dbReference>
<evidence type="ECO:0000256" key="4">
    <source>
        <dbReference type="ARBA" id="ARBA00022840"/>
    </source>
</evidence>
<evidence type="ECO:0000259" key="5">
    <source>
        <dbReference type="Pfam" id="PF03109"/>
    </source>
</evidence>
<dbReference type="PANTHER" id="PTHR43851:SF3">
    <property type="entry name" value="COENZYME Q8"/>
    <property type="match status" value="1"/>
</dbReference>
<protein>
    <submittedName>
        <fullName evidence="6">ABC1family protein</fullName>
    </submittedName>
</protein>
<evidence type="ECO:0000256" key="3">
    <source>
        <dbReference type="ARBA" id="ARBA00022741"/>
    </source>
</evidence>
<dbReference type="GO" id="GO:0016740">
    <property type="term" value="F:transferase activity"/>
    <property type="evidence" value="ECO:0007669"/>
    <property type="project" value="UniProtKB-KW"/>
</dbReference>
<comment type="caution">
    <text evidence="6">The sequence shown here is derived from an EMBL/GenBank/DDBJ whole genome shotgun (WGS) entry which is preliminary data.</text>
</comment>
<dbReference type="InterPro" id="IPR034646">
    <property type="entry name" value="ADCK3_dom"/>
</dbReference>
<sequence length="443" mass="50130">MNQSSLPANRFSRAAAVAGLMLNMASATAKEAVHRYMQVRKPLNATDGERRDIIQHSLASEENLKLFVDCLCKMRGTALKFGQLLSLQYGILPESVRKALISVRHRADVMPEEHVKGMMARELGNNWQEMFKEFDFQPMASASLGQVHNAITKDGKRVCVKIQFPGVADSIDSDISNILFICTKTNLIPKNVFLSNFANEVKVELTSECDYKNEASFYKIFKQLLLGGFTVPDVIDALSTKHVITTAFVPGVPIEECRYLPQDIRDSIGDRLMRLSLSEIFIFGLMNTDPNPSNYLYNSQTDLIGLIDFGSCRSYDPKFVKDYYELVSASVSQVNDIASIRELSYRMGFLSRQDSEQMVHHHVESVLITGEPLRFEGRFDFGANNIIQQCREKASIILKIRKQPPPPEVYSLHRKLAGCYLICQLLRSRVEAHRIFKEITAVR</sequence>
<evidence type="ECO:0000256" key="2">
    <source>
        <dbReference type="ARBA" id="ARBA00022679"/>
    </source>
</evidence>
<accession>A0AAD9LI76</accession>